<accession>A0A0N5CGK1</accession>
<reference evidence="3" key="1">
    <citation type="submission" date="2017-02" db="UniProtKB">
        <authorList>
            <consortium name="WormBaseParasite"/>
        </authorList>
    </citation>
    <scope>IDENTIFICATION</scope>
</reference>
<dbReference type="CDD" id="cd20379">
    <property type="entry name" value="Tudor_dTUD-like"/>
    <property type="match status" value="1"/>
</dbReference>
<dbReference type="WBParaSite" id="SPAL_0001697700.1">
    <property type="protein sequence ID" value="SPAL_0001697700.1"/>
    <property type="gene ID" value="SPAL_0001697700"/>
</dbReference>
<dbReference type="AlphaFoldDB" id="A0A0N5CGK1"/>
<feature type="domain" description="Tudor" evidence="1">
    <location>
        <begin position="382"/>
        <end position="433"/>
    </location>
</feature>
<keyword evidence="2" id="KW-1185">Reference proteome</keyword>
<sequence>MKLFDYGKEAIGWYIRLGIMWYRQGPYYYYTNGGYVVPFVPQIHIPKPTQHIESPRVSPGIAFLQQPQRFEFDEKGRDLTNLSEAEVDFNEILQTLYFEARSLPRFNGKERHNQVVIKAPEVPTVEDKQIKNEDILNIIDEYNTFKLYKQKQKMYDNLYSDPTIAGLLYTMHTPSFEESFFPLTCKNFTEMLNEKNRIFINNQQYNGRLNSYNGGNKELFSKYNTTYRKNYCEGDVFTKDKDNNNYQEEYTPRYSRLDGPEKPFWNTMDRPGSPLRKMITSRFQMPRKNIQTNYLEAEYLNAISPSFIYFREIHHPTRDYEITKPTKLKDLSVNTKMSIGSHGYGVNVPINGDCILWRYCLAPYKPDHLVRARIIDRKPMIRACEDKDPNNEYYKVFYIDYGTTNWVKKRVCYEMPSEEWFTKPPEALPISLYNIMPRTSLFSDPNTKVEWPQNVCLALRKILEGFKYFEIQIKNYLLIRKRSDTTYACDVTCYIQNPKTHPEFAGTGQNLSQLLANQCIDEIIMVNGINPDVDIAKYETSCRFDRNTFNLPDYLSHKSMRLQRDQGSVAYVDPKMGADSVSLLQHNSLDPHLLVSSSKNQSSTSEKKGNRVPLIDIDPNLWPSKGLPWKVDTLLEEGFLIDNNIYISYCCRNITPDCFNFSVHLIKHERIENIIKGEESFAQYQLDILEAKKHLDSVLLSFYSVPENRRIFSWDYVKNKLKENEVVNCIVGMLENSDDDRYRCHRARILGVIEDFASELKGINVTDEEEEGYVKFVVVELYDYGGVMSVSVDSICQIHPLHENISPFTLRCSLSLASSRVKNRKFKELIKISPKWYSDMKKESAKVICSSLPSRATIIQYPPDDNTYKFDYFINPCTDPLCYKITNLEQTYFTKQVSDE</sequence>
<dbReference type="Proteomes" id="UP000046392">
    <property type="component" value="Unplaced"/>
</dbReference>
<protein>
    <submittedName>
        <fullName evidence="3">Tudor domain-containing protein</fullName>
    </submittedName>
</protein>
<evidence type="ECO:0000313" key="3">
    <source>
        <dbReference type="WBParaSite" id="SPAL_0001697700.1"/>
    </source>
</evidence>
<dbReference type="InterPro" id="IPR002999">
    <property type="entry name" value="Tudor"/>
</dbReference>
<proteinExistence type="predicted"/>
<dbReference type="SUPFAM" id="SSF63748">
    <property type="entry name" value="Tudor/PWWP/MBT"/>
    <property type="match status" value="1"/>
</dbReference>
<evidence type="ECO:0000313" key="2">
    <source>
        <dbReference type="Proteomes" id="UP000046392"/>
    </source>
</evidence>
<evidence type="ECO:0000259" key="1">
    <source>
        <dbReference type="Pfam" id="PF00567"/>
    </source>
</evidence>
<dbReference type="Pfam" id="PF00567">
    <property type="entry name" value="TUDOR"/>
    <property type="match status" value="1"/>
</dbReference>
<organism evidence="2 3">
    <name type="scientific">Strongyloides papillosus</name>
    <name type="common">Intestinal threadworm</name>
    <dbReference type="NCBI Taxonomy" id="174720"/>
    <lineage>
        <taxon>Eukaryota</taxon>
        <taxon>Metazoa</taxon>
        <taxon>Ecdysozoa</taxon>
        <taxon>Nematoda</taxon>
        <taxon>Chromadorea</taxon>
        <taxon>Rhabditida</taxon>
        <taxon>Tylenchina</taxon>
        <taxon>Panagrolaimomorpha</taxon>
        <taxon>Strongyloidoidea</taxon>
        <taxon>Strongyloididae</taxon>
        <taxon>Strongyloides</taxon>
    </lineage>
</organism>
<dbReference type="Gene3D" id="2.30.30.140">
    <property type="match status" value="1"/>
</dbReference>
<name>A0A0N5CGK1_STREA</name>